<dbReference type="GO" id="GO:0006556">
    <property type="term" value="P:S-adenosylmethionine biosynthetic process"/>
    <property type="evidence" value="ECO:0007669"/>
    <property type="project" value="TreeGrafter"/>
</dbReference>
<dbReference type="SUPFAM" id="SSF51735">
    <property type="entry name" value="NAD(P)-binding Rossmann-fold domains"/>
    <property type="match status" value="1"/>
</dbReference>
<evidence type="ECO:0000259" key="1">
    <source>
        <dbReference type="Pfam" id="PF04321"/>
    </source>
</evidence>
<dbReference type="PANTHER" id="PTHR10491:SF4">
    <property type="entry name" value="METHIONINE ADENOSYLTRANSFERASE 2 SUBUNIT BETA"/>
    <property type="match status" value="1"/>
</dbReference>
<dbReference type="AlphaFoldDB" id="A0A3B1C6F9"/>
<protein>
    <recommendedName>
        <fullName evidence="1">RmlD-like substrate binding domain-containing protein</fullName>
    </recommendedName>
</protein>
<dbReference type="GO" id="GO:0048269">
    <property type="term" value="C:methionine adenosyltransferase complex"/>
    <property type="evidence" value="ECO:0007669"/>
    <property type="project" value="TreeGrafter"/>
</dbReference>
<dbReference type="PANTHER" id="PTHR10491">
    <property type="entry name" value="DTDP-4-DEHYDRORHAMNOSE REDUCTASE"/>
    <property type="match status" value="1"/>
</dbReference>
<gene>
    <name evidence="2" type="ORF">MNBD_NITROSPINAE02-643</name>
</gene>
<proteinExistence type="predicted"/>
<dbReference type="GO" id="GO:0048270">
    <property type="term" value="F:methionine adenosyltransferase regulator activity"/>
    <property type="evidence" value="ECO:0007669"/>
    <property type="project" value="TreeGrafter"/>
</dbReference>
<dbReference type="Pfam" id="PF04321">
    <property type="entry name" value="RmlD_sub_bind"/>
    <property type="match status" value="1"/>
</dbReference>
<dbReference type="InterPro" id="IPR029903">
    <property type="entry name" value="RmlD-like-bd"/>
</dbReference>
<name>A0A3B1C6F9_9ZZZZ</name>
<evidence type="ECO:0000313" key="2">
    <source>
        <dbReference type="EMBL" id="VAX26106.1"/>
    </source>
</evidence>
<sequence>MASKIPATLVVGADSLIGSALMPELLAAGWPVIGTTRRAERAGSMVRLDLKDDVAHWESPAHVDVVIICAGVTALAECADDPEGSGRVNIDGITALAQNFGARGSFVVHLSTNQVFSGDNPLPGVDAAVSPITEYGRQKAEAEKRVLALKNRSAVLRMTKVLGKHNQLLDGWVSSLKNGEPITPFSDINFSPVPLGFVVSVLKRMAKAQQPGVFHISGEKDVSYEYAARMAARVTGADAGLVRPCRSEEASTKPHPKHTTLDTAGLVSFFGKAPPPVDWTLNTAFTNPGALAP</sequence>
<dbReference type="InterPro" id="IPR036291">
    <property type="entry name" value="NAD(P)-bd_dom_sf"/>
</dbReference>
<accession>A0A3B1C6F9</accession>
<feature type="domain" description="RmlD-like substrate binding" evidence="1">
    <location>
        <begin position="9"/>
        <end position="278"/>
    </location>
</feature>
<dbReference type="InterPro" id="IPR005913">
    <property type="entry name" value="dTDP_dehydrorham_reduct"/>
</dbReference>
<dbReference type="Gene3D" id="3.40.50.720">
    <property type="entry name" value="NAD(P)-binding Rossmann-like Domain"/>
    <property type="match status" value="1"/>
</dbReference>
<reference evidence="2" key="1">
    <citation type="submission" date="2018-06" db="EMBL/GenBank/DDBJ databases">
        <authorList>
            <person name="Zhirakovskaya E."/>
        </authorList>
    </citation>
    <scope>NUCLEOTIDE SEQUENCE</scope>
</reference>
<dbReference type="EMBL" id="UOGE01000116">
    <property type="protein sequence ID" value="VAX26106.1"/>
    <property type="molecule type" value="Genomic_DNA"/>
</dbReference>
<organism evidence="2">
    <name type="scientific">hydrothermal vent metagenome</name>
    <dbReference type="NCBI Taxonomy" id="652676"/>
    <lineage>
        <taxon>unclassified sequences</taxon>
        <taxon>metagenomes</taxon>
        <taxon>ecological metagenomes</taxon>
    </lineage>
</organism>